<evidence type="ECO:0000313" key="1">
    <source>
        <dbReference type="EMBL" id="KAJ7610233.1"/>
    </source>
</evidence>
<protein>
    <submittedName>
        <fullName evidence="1">Uncharacterized protein</fullName>
    </submittedName>
</protein>
<comment type="caution">
    <text evidence="1">The sequence shown here is derived from an EMBL/GenBank/DDBJ whole genome shotgun (WGS) entry which is preliminary data.</text>
</comment>
<reference evidence="1" key="1">
    <citation type="submission" date="2023-03" db="EMBL/GenBank/DDBJ databases">
        <title>Massive genome expansion in bonnet fungi (Mycena s.s.) driven by repeated elements and novel gene families across ecological guilds.</title>
        <authorList>
            <consortium name="Lawrence Berkeley National Laboratory"/>
            <person name="Harder C.B."/>
            <person name="Miyauchi S."/>
            <person name="Viragh M."/>
            <person name="Kuo A."/>
            <person name="Thoen E."/>
            <person name="Andreopoulos B."/>
            <person name="Lu D."/>
            <person name="Skrede I."/>
            <person name="Drula E."/>
            <person name="Henrissat B."/>
            <person name="Morin E."/>
            <person name="Kohler A."/>
            <person name="Barry K."/>
            <person name="LaButti K."/>
            <person name="Morin E."/>
            <person name="Salamov A."/>
            <person name="Lipzen A."/>
            <person name="Mereny Z."/>
            <person name="Hegedus B."/>
            <person name="Baldrian P."/>
            <person name="Stursova M."/>
            <person name="Weitz H."/>
            <person name="Taylor A."/>
            <person name="Grigoriev I.V."/>
            <person name="Nagy L.G."/>
            <person name="Martin F."/>
            <person name="Kauserud H."/>
        </authorList>
    </citation>
    <scope>NUCLEOTIDE SEQUENCE</scope>
    <source>
        <strain evidence="1">9284</strain>
    </source>
</reference>
<dbReference type="Proteomes" id="UP001221142">
    <property type="component" value="Unassembled WGS sequence"/>
</dbReference>
<gene>
    <name evidence="1" type="ORF">FB45DRAFT_1066391</name>
</gene>
<name>A0AAD7B549_9AGAR</name>
<keyword evidence="2" id="KW-1185">Reference proteome</keyword>
<sequence length="208" mass="23099">MYGGAKLPVEAQIFSLHPQLARLQADRANILEKLGGVVPSPFRAKSLPKSLSSRQTPGKRLKDALPWSWPAPVRCGVKWQCLRLACGPILIPATISQAQKATSADMQRNCFAFGFHELGLCQSISEFDYPTRTHQHTQRIFRILAEHSAQLRGWDLFARNGIYTPTGWPGHLPSLTNISFSTTYDEICIPYTLVAPCPTATRGVIQEI</sequence>
<evidence type="ECO:0000313" key="2">
    <source>
        <dbReference type="Proteomes" id="UP001221142"/>
    </source>
</evidence>
<dbReference type="EMBL" id="JARKIF010000036">
    <property type="protein sequence ID" value="KAJ7610233.1"/>
    <property type="molecule type" value="Genomic_DNA"/>
</dbReference>
<proteinExistence type="predicted"/>
<dbReference type="AlphaFoldDB" id="A0AAD7B549"/>
<accession>A0AAD7B549</accession>
<organism evidence="1 2">
    <name type="scientific">Roridomyces roridus</name>
    <dbReference type="NCBI Taxonomy" id="1738132"/>
    <lineage>
        <taxon>Eukaryota</taxon>
        <taxon>Fungi</taxon>
        <taxon>Dikarya</taxon>
        <taxon>Basidiomycota</taxon>
        <taxon>Agaricomycotina</taxon>
        <taxon>Agaricomycetes</taxon>
        <taxon>Agaricomycetidae</taxon>
        <taxon>Agaricales</taxon>
        <taxon>Marasmiineae</taxon>
        <taxon>Mycenaceae</taxon>
        <taxon>Roridomyces</taxon>
    </lineage>
</organism>